<evidence type="ECO:0000313" key="2">
    <source>
        <dbReference type="EMBL" id="ABO49288.1"/>
    </source>
</evidence>
<keyword evidence="3" id="KW-1185">Reference proteome</keyword>
<dbReference type="KEGG" id="drm:Dred_0749"/>
<organism evidence="2 3">
    <name type="scientific">Desulforamulus reducens (strain ATCC BAA-1160 / DSM 100696 / MI-1)</name>
    <name type="common">Desulfotomaculum reducens</name>
    <dbReference type="NCBI Taxonomy" id="349161"/>
    <lineage>
        <taxon>Bacteria</taxon>
        <taxon>Bacillati</taxon>
        <taxon>Bacillota</taxon>
        <taxon>Clostridia</taxon>
        <taxon>Eubacteriales</taxon>
        <taxon>Peptococcaceae</taxon>
        <taxon>Desulforamulus</taxon>
    </lineage>
</organism>
<dbReference type="Gene3D" id="3.30.720.110">
    <property type="match status" value="1"/>
</dbReference>
<dbReference type="Proteomes" id="UP000001556">
    <property type="component" value="Chromosome"/>
</dbReference>
<dbReference type="EMBL" id="CP000612">
    <property type="protein sequence ID" value="ABO49288.1"/>
    <property type="molecule type" value="Genomic_DNA"/>
</dbReference>
<dbReference type="Pfam" id="PF06983">
    <property type="entry name" value="3-dmu-9_3-mt"/>
    <property type="match status" value="1"/>
</dbReference>
<gene>
    <name evidence="2" type="ordered locus">Dred_0749</name>
</gene>
<dbReference type="RefSeq" id="WP_011877124.1">
    <property type="nucleotide sequence ID" value="NC_009253.1"/>
</dbReference>
<dbReference type="InterPro" id="IPR029068">
    <property type="entry name" value="Glyas_Bleomycin-R_OHBP_Dase"/>
</dbReference>
<name>A4J2I5_DESRM</name>
<feature type="domain" description="PhnB-like" evidence="1">
    <location>
        <begin position="3"/>
        <end position="35"/>
    </location>
</feature>
<dbReference type="HOGENOM" id="CLU_216407_0_0_9"/>
<protein>
    <submittedName>
        <fullName evidence="2">Putative PhnB protein</fullName>
    </submittedName>
</protein>
<dbReference type="AlphaFoldDB" id="A4J2I5"/>
<dbReference type="eggNOG" id="COG3865">
    <property type="taxonomic scope" value="Bacteria"/>
</dbReference>
<dbReference type="InterPro" id="IPR028973">
    <property type="entry name" value="PhnB-like"/>
</dbReference>
<sequence length="40" mass="4512">MQLSQEGTVLMPLAAFPWSEKLGWVEDKYGVSWQLNLATS</sequence>
<accession>A4J2I5</accession>
<dbReference type="STRING" id="349161.Dred_0749"/>
<evidence type="ECO:0000259" key="1">
    <source>
        <dbReference type="Pfam" id="PF06983"/>
    </source>
</evidence>
<reference evidence="2 3" key="1">
    <citation type="submission" date="2007-03" db="EMBL/GenBank/DDBJ databases">
        <title>Complete sequence of Desulfotomaculum reducens MI-1.</title>
        <authorList>
            <consortium name="US DOE Joint Genome Institute"/>
            <person name="Copeland A."/>
            <person name="Lucas S."/>
            <person name="Lapidus A."/>
            <person name="Barry K."/>
            <person name="Detter J.C."/>
            <person name="Glavina del Rio T."/>
            <person name="Hammon N."/>
            <person name="Israni S."/>
            <person name="Dalin E."/>
            <person name="Tice H."/>
            <person name="Pitluck S."/>
            <person name="Sims D."/>
            <person name="Brettin T."/>
            <person name="Bruce D."/>
            <person name="Han C."/>
            <person name="Tapia R."/>
            <person name="Schmutz J."/>
            <person name="Larimer F."/>
            <person name="Land M."/>
            <person name="Hauser L."/>
            <person name="Kyrpides N."/>
            <person name="Kim E."/>
            <person name="Tebo B.M."/>
            <person name="Richardson P."/>
        </authorList>
    </citation>
    <scope>NUCLEOTIDE SEQUENCE [LARGE SCALE GENOMIC DNA]</scope>
    <source>
        <strain evidence="2 3">MI-1</strain>
    </source>
</reference>
<dbReference type="SUPFAM" id="SSF54593">
    <property type="entry name" value="Glyoxalase/Bleomycin resistance protein/Dihydroxybiphenyl dioxygenase"/>
    <property type="match status" value="1"/>
</dbReference>
<evidence type="ECO:0000313" key="3">
    <source>
        <dbReference type="Proteomes" id="UP000001556"/>
    </source>
</evidence>
<proteinExistence type="predicted"/>